<keyword evidence="1" id="KW-0238">DNA-binding</keyword>
<proteinExistence type="predicted"/>
<evidence type="ECO:0000313" key="4">
    <source>
        <dbReference type="Proteomes" id="UP000234881"/>
    </source>
</evidence>
<dbReference type="Gene3D" id="1.10.357.10">
    <property type="entry name" value="Tetracycline Repressor, domain 2"/>
    <property type="match status" value="1"/>
</dbReference>
<dbReference type="RefSeq" id="WP_101535418.1">
    <property type="nucleotide sequence ID" value="NZ_JBFHIU010000013.1"/>
</dbReference>
<dbReference type="OrthoDB" id="9802802at2"/>
<comment type="caution">
    <text evidence="3">The sequence shown here is derived from an EMBL/GenBank/DDBJ whole genome shotgun (WGS) entry which is preliminary data.</text>
</comment>
<name>A0A2N5XMF8_9HYPH</name>
<gene>
    <name evidence="3" type="ORF">C0081_18940</name>
</gene>
<accession>A0A2N5XMF8</accession>
<reference evidence="3 4" key="1">
    <citation type="submission" date="2018-01" db="EMBL/GenBank/DDBJ databases">
        <title>The draft genome sequence of Cohaesibacter sp. H1304.</title>
        <authorList>
            <person name="Wang N.-N."/>
            <person name="Du Z.-J."/>
        </authorList>
    </citation>
    <scope>NUCLEOTIDE SEQUENCE [LARGE SCALE GENOMIC DNA]</scope>
    <source>
        <strain evidence="3 4">H1304</strain>
    </source>
</reference>
<feature type="domain" description="HTH tetR-type" evidence="2">
    <location>
        <begin position="8"/>
        <end position="42"/>
    </location>
</feature>
<dbReference type="AlphaFoldDB" id="A0A2N5XMF8"/>
<dbReference type="InterPro" id="IPR001647">
    <property type="entry name" value="HTH_TetR"/>
</dbReference>
<dbReference type="Pfam" id="PF00440">
    <property type="entry name" value="TetR_N"/>
    <property type="match status" value="1"/>
</dbReference>
<protein>
    <recommendedName>
        <fullName evidence="2">HTH tetR-type domain-containing protein</fullName>
    </recommendedName>
</protein>
<dbReference type="SUPFAM" id="SSF46689">
    <property type="entry name" value="Homeodomain-like"/>
    <property type="match status" value="1"/>
</dbReference>
<sequence length="203" mass="22727">MADTKEIIIQAAGAVAKRQSFQKTTMGDIAKAACLSRQTIYSVMGCKENVIAEVICHNEMHRLQSIKRRLVECKSLSEQLDVYLDERVVIPFERINMEPNIFEIWANPEINGHPAIKKIEQADFQFLSEFFLPYADKLGEIGQSPAQFATFVIFICASLKVSPMTHEMLNAYLPTLKATILTMLVNTASDLTEDPPIMEGAVS</sequence>
<dbReference type="InterPro" id="IPR009057">
    <property type="entry name" value="Homeodomain-like_sf"/>
</dbReference>
<dbReference type="EMBL" id="PKUQ01000047">
    <property type="protein sequence ID" value="PLW75716.1"/>
    <property type="molecule type" value="Genomic_DNA"/>
</dbReference>
<organism evidence="3 4">
    <name type="scientific">Cohaesibacter celericrescens</name>
    <dbReference type="NCBI Taxonomy" id="2067669"/>
    <lineage>
        <taxon>Bacteria</taxon>
        <taxon>Pseudomonadati</taxon>
        <taxon>Pseudomonadota</taxon>
        <taxon>Alphaproteobacteria</taxon>
        <taxon>Hyphomicrobiales</taxon>
        <taxon>Cohaesibacteraceae</taxon>
    </lineage>
</organism>
<dbReference type="Proteomes" id="UP000234881">
    <property type="component" value="Unassembled WGS sequence"/>
</dbReference>
<evidence type="ECO:0000313" key="3">
    <source>
        <dbReference type="EMBL" id="PLW75716.1"/>
    </source>
</evidence>
<evidence type="ECO:0000256" key="1">
    <source>
        <dbReference type="ARBA" id="ARBA00023125"/>
    </source>
</evidence>
<keyword evidence="4" id="KW-1185">Reference proteome</keyword>
<dbReference type="GO" id="GO:0003677">
    <property type="term" value="F:DNA binding"/>
    <property type="evidence" value="ECO:0007669"/>
    <property type="project" value="UniProtKB-KW"/>
</dbReference>
<evidence type="ECO:0000259" key="2">
    <source>
        <dbReference type="Pfam" id="PF00440"/>
    </source>
</evidence>